<reference evidence="2 3" key="1">
    <citation type="submission" date="2009-01" db="EMBL/GenBank/DDBJ databases">
        <title>Complete sequence of chromosome of Methylobacterium nodulans ORS 2060.</title>
        <authorList>
            <consortium name="US DOE Joint Genome Institute"/>
            <person name="Lucas S."/>
            <person name="Copeland A."/>
            <person name="Lapidus A."/>
            <person name="Glavina del Rio T."/>
            <person name="Dalin E."/>
            <person name="Tice H."/>
            <person name="Bruce D."/>
            <person name="Goodwin L."/>
            <person name="Pitluck S."/>
            <person name="Sims D."/>
            <person name="Brettin T."/>
            <person name="Detter J.C."/>
            <person name="Han C."/>
            <person name="Larimer F."/>
            <person name="Land M."/>
            <person name="Hauser L."/>
            <person name="Kyrpides N."/>
            <person name="Ivanova N."/>
            <person name="Marx C.J."/>
            <person name="Richardson P."/>
        </authorList>
    </citation>
    <scope>NUCLEOTIDE SEQUENCE [LARGE SCALE GENOMIC DNA]</scope>
    <source>
        <strain evidence="3">LMG 21967 / CNCM I-2342 / ORS 2060</strain>
    </source>
</reference>
<dbReference type="PANTHER" id="PTHR34310">
    <property type="entry name" value="DUF427 DOMAIN PROTEIN (AFU_ORTHOLOGUE AFUA_3G02220)"/>
    <property type="match status" value="1"/>
</dbReference>
<proteinExistence type="predicted"/>
<gene>
    <name evidence="2" type="ordered locus">Mnod_1711</name>
</gene>
<sequence length="121" mass="13435">MKEPGPDHPIAITPNPHRIRVVLGGVIVAETTRALTLKEAGLSPVQYIPREDAEWDLFEKTNHTTHCPYKGDASYYSLTAGGVEQTNAAWSYETPFPAVAAIKDYLAFYPNKVDAIEEFKD</sequence>
<dbReference type="Gene3D" id="2.170.150.40">
    <property type="entry name" value="Domain of unknown function (DUF427)"/>
    <property type="match status" value="1"/>
</dbReference>
<feature type="domain" description="DUF427" evidence="1">
    <location>
        <begin position="19"/>
        <end position="110"/>
    </location>
</feature>
<accession>B8IQZ9</accession>
<dbReference type="STRING" id="460265.Mnod_1711"/>
<evidence type="ECO:0000259" key="1">
    <source>
        <dbReference type="Pfam" id="PF04248"/>
    </source>
</evidence>
<dbReference type="Pfam" id="PF04248">
    <property type="entry name" value="NTP_transf_9"/>
    <property type="match status" value="1"/>
</dbReference>
<dbReference type="InterPro" id="IPR038694">
    <property type="entry name" value="DUF427_sf"/>
</dbReference>
<organism evidence="2 3">
    <name type="scientific">Methylobacterium nodulans (strain LMG 21967 / CNCM I-2342 / ORS 2060)</name>
    <dbReference type="NCBI Taxonomy" id="460265"/>
    <lineage>
        <taxon>Bacteria</taxon>
        <taxon>Pseudomonadati</taxon>
        <taxon>Pseudomonadota</taxon>
        <taxon>Alphaproteobacteria</taxon>
        <taxon>Hyphomicrobiales</taxon>
        <taxon>Methylobacteriaceae</taxon>
        <taxon>Methylobacterium</taxon>
    </lineage>
</organism>
<protein>
    <recommendedName>
        <fullName evidence="1">DUF427 domain-containing protein</fullName>
    </recommendedName>
</protein>
<evidence type="ECO:0000313" key="2">
    <source>
        <dbReference type="EMBL" id="ACL56701.1"/>
    </source>
</evidence>
<dbReference type="RefSeq" id="WP_015928394.1">
    <property type="nucleotide sequence ID" value="NC_011894.1"/>
</dbReference>
<dbReference type="Proteomes" id="UP000008207">
    <property type="component" value="Chromosome"/>
</dbReference>
<dbReference type="PANTHER" id="PTHR34310:SF9">
    <property type="entry name" value="BLR5716 PROTEIN"/>
    <property type="match status" value="1"/>
</dbReference>
<name>B8IQZ9_METNO</name>
<dbReference type="KEGG" id="mno:Mnod_1711"/>
<evidence type="ECO:0000313" key="3">
    <source>
        <dbReference type="Proteomes" id="UP000008207"/>
    </source>
</evidence>
<dbReference type="AlphaFoldDB" id="B8IQZ9"/>
<dbReference type="OrthoDB" id="9815163at2"/>
<keyword evidence="3" id="KW-1185">Reference proteome</keyword>
<dbReference type="HOGENOM" id="CLU_126578_0_1_5"/>
<dbReference type="EMBL" id="CP001349">
    <property type="protein sequence ID" value="ACL56701.1"/>
    <property type="molecule type" value="Genomic_DNA"/>
</dbReference>
<dbReference type="eggNOG" id="COG2343">
    <property type="taxonomic scope" value="Bacteria"/>
</dbReference>
<dbReference type="InterPro" id="IPR007361">
    <property type="entry name" value="DUF427"/>
</dbReference>